<evidence type="ECO:0000256" key="5">
    <source>
        <dbReference type="ARBA" id="ARBA00022729"/>
    </source>
</evidence>
<gene>
    <name evidence="14" type="ORF">HNAJ_LOCUS10691</name>
</gene>
<dbReference type="GO" id="GO:0005886">
    <property type="term" value="C:plasma membrane"/>
    <property type="evidence" value="ECO:0007669"/>
    <property type="project" value="UniProtKB-SubCell"/>
</dbReference>
<keyword evidence="4" id="KW-0336">GPI-anchor</keyword>
<organism evidence="14 15">
    <name type="scientific">Rodentolepis nana</name>
    <name type="common">Dwarf tapeworm</name>
    <name type="synonym">Hymenolepis nana</name>
    <dbReference type="NCBI Taxonomy" id="102285"/>
    <lineage>
        <taxon>Eukaryota</taxon>
        <taxon>Metazoa</taxon>
        <taxon>Spiralia</taxon>
        <taxon>Lophotrochozoa</taxon>
        <taxon>Platyhelminthes</taxon>
        <taxon>Cestoda</taxon>
        <taxon>Eucestoda</taxon>
        <taxon>Cyclophyllidea</taxon>
        <taxon>Hymenolepididae</taxon>
        <taxon>Rodentolepis</taxon>
    </lineage>
</organism>
<keyword evidence="7" id="KW-0472">Membrane</keyword>
<accession>A0A3P7SNS3</accession>
<dbReference type="GO" id="GO:0005576">
    <property type="term" value="C:extracellular region"/>
    <property type="evidence" value="ECO:0007669"/>
    <property type="project" value="TreeGrafter"/>
</dbReference>
<evidence type="ECO:0000256" key="2">
    <source>
        <dbReference type="ARBA" id="ARBA00010260"/>
    </source>
</evidence>
<evidence type="ECO:0000256" key="7">
    <source>
        <dbReference type="ARBA" id="ARBA00023136"/>
    </source>
</evidence>
<evidence type="ECO:0000256" key="3">
    <source>
        <dbReference type="ARBA" id="ARBA00022475"/>
    </source>
</evidence>
<evidence type="ECO:0000256" key="11">
    <source>
        <dbReference type="RuleBase" id="RU003518"/>
    </source>
</evidence>
<dbReference type="GO" id="GO:0098552">
    <property type="term" value="C:side of membrane"/>
    <property type="evidence" value="ECO:0007669"/>
    <property type="project" value="UniProtKB-KW"/>
</dbReference>
<dbReference type="GO" id="GO:0016477">
    <property type="term" value="P:cell migration"/>
    <property type="evidence" value="ECO:0007669"/>
    <property type="project" value="TreeGrafter"/>
</dbReference>
<feature type="compositionally biased region" description="Pro residues" evidence="12">
    <location>
        <begin position="163"/>
        <end position="183"/>
    </location>
</feature>
<comment type="subcellular location">
    <subcellularLocation>
        <location evidence="1">Cell membrane</location>
        <topology evidence="1">Lipid-anchor</topology>
        <topology evidence="1">GPI-anchor</topology>
    </subcellularLocation>
</comment>
<name>A0A3P7SNS3_RODNA</name>
<keyword evidence="9" id="KW-0357">Heparan sulfate</keyword>
<evidence type="ECO:0000256" key="10">
    <source>
        <dbReference type="ARBA" id="ARBA00023288"/>
    </source>
</evidence>
<sequence>MFQFTLRAFNFSQLTIFCSLFLSKVHTSQDCFAEYHRLRFCSLCAGVISANACESSCDRLAEICTLQQIALAPSWKRFINALQEVMDLLDKFPKVHRPLQMHLTDAIMNLKSVYTMHEQEIMTNCSTIPSHSGGIPNADPIVGGNPGGRWPYGGNLRRSRRQLPPPSSYYKPPPIVLQQPSPPTLGSSRPLAYETRPLPAVSLTEQEIAILQSWVKETKQRALALA</sequence>
<dbReference type="GO" id="GO:0009986">
    <property type="term" value="C:cell surface"/>
    <property type="evidence" value="ECO:0007669"/>
    <property type="project" value="TreeGrafter"/>
</dbReference>
<dbReference type="InterPro" id="IPR001863">
    <property type="entry name" value="Glypican"/>
</dbReference>
<evidence type="ECO:0000256" key="4">
    <source>
        <dbReference type="ARBA" id="ARBA00022622"/>
    </source>
</evidence>
<evidence type="ECO:0000256" key="12">
    <source>
        <dbReference type="SAM" id="MobiDB-lite"/>
    </source>
</evidence>
<dbReference type="GO" id="GO:1905475">
    <property type="term" value="P:regulation of protein localization to membrane"/>
    <property type="evidence" value="ECO:0007669"/>
    <property type="project" value="TreeGrafter"/>
</dbReference>
<protein>
    <submittedName>
        <fullName evidence="14">Uncharacterized protein</fullName>
    </submittedName>
</protein>
<dbReference type="Pfam" id="PF01153">
    <property type="entry name" value="Glypican"/>
    <property type="match status" value="1"/>
</dbReference>
<evidence type="ECO:0000256" key="9">
    <source>
        <dbReference type="ARBA" id="ARBA00023207"/>
    </source>
</evidence>
<comment type="similarity">
    <text evidence="2 11">Belongs to the glypican family.</text>
</comment>
<keyword evidence="5 13" id="KW-0732">Signal</keyword>
<dbReference type="PANTHER" id="PTHR10822:SF29">
    <property type="entry name" value="DIVISION ABNORMALLY DELAYED PROTEIN"/>
    <property type="match status" value="1"/>
</dbReference>
<dbReference type="Proteomes" id="UP000278807">
    <property type="component" value="Unassembled WGS sequence"/>
</dbReference>
<keyword evidence="6" id="KW-0654">Proteoglycan</keyword>
<feature type="region of interest" description="Disordered" evidence="12">
    <location>
        <begin position="161"/>
        <end position="191"/>
    </location>
</feature>
<evidence type="ECO:0000256" key="1">
    <source>
        <dbReference type="ARBA" id="ARBA00004609"/>
    </source>
</evidence>
<proteinExistence type="inferred from homology"/>
<keyword evidence="10" id="KW-0449">Lipoprotein</keyword>
<keyword evidence="3" id="KW-1003">Cell membrane</keyword>
<dbReference type="AlphaFoldDB" id="A0A3P7SNS3"/>
<keyword evidence="8" id="KW-0325">Glycoprotein</keyword>
<dbReference type="GO" id="GO:0009966">
    <property type="term" value="P:regulation of signal transduction"/>
    <property type="evidence" value="ECO:0007669"/>
    <property type="project" value="InterPro"/>
</dbReference>
<evidence type="ECO:0000313" key="14">
    <source>
        <dbReference type="EMBL" id="VDO08539.1"/>
    </source>
</evidence>
<keyword evidence="15" id="KW-1185">Reference proteome</keyword>
<evidence type="ECO:0000256" key="8">
    <source>
        <dbReference type="ARBA" id="ARBA00023180"/>
    </source>
</evidence>
<dbReference type="OrthoDB" id="10010764at2759"/>
<reference evidence="14 15" key="1">
    <citation type="submission" date="2018-11" db="EMBL/GenBank/DDBJ databases">
        <authorList>
            <consortium name="Pathogen Informatics"/>
        </authorList>
    </citation>
    <scope>NUCLEOTIDE SEQUENCE [LARGE SCALE GENOMIC DNA]</scope>
</reference>
<feature type="signal peptide" evidence="13">
    <location>
        <begin position="1"/>
        <end position="27"/>
    </location>
</feature>
<evidence type="ECO:0000313" key="15">
    <source>
        <dbReference type="Proteomes" id="UP000278807"/>
    </source>
</evidence>
<dbReference type="PANTHER" id="PTHR10822">
    <property type="entry name" value="GLYPICAN"/>
    <property type="match status" value="1"/>
</dbReference>
<dbReference type="EMBL" id="UZAE01013169">
    <property type="protein sequence ID" value="VDO08539.1"/>
    <property type="molecule type" value="Genomic_DNA"/>
</dbReference>
<evidence type="ECO:0000256" key="13">
    <source>
        <dbReference type="SAM" id="SignalP"/>
    </source>
</evidence>
<evidence type="ECO:0000256" key="6">
    <source>
        <dbReference type="ARBA" id="ARBA00022974"/>
    </source>
</evidence>
<feature type="chain" id="PRO_5018296918" evidence="13">
    <location>
        <begin position="28"/>
        <end position="226"/>
    </location>
</feature>